<evidence type="ECO:0000256" key="1">
    <source>
        <dbReference type="ARBA" id="ARBA00022475"/>
    </source>
</evidence>
<dbReference type="InterPro" id="IPR029057">
    <property type="entry name" value="PRTase-like"/>
</dbReference>
<dbReference type="Gene3D" id="3.40.50.2020">
    <property type="match status" value="1"/>
</dbReference>
<comment type="similarity">
    <text evidence="8">Belongs to the purine/pyrimidine phosphoribosyltransferase family. XGPT subfamily.</text>
</comment>
<dbReference type="SUPFAM" id="SSF53271">
    <property type="entry name" value="PRTase-like"/>
    <property type="match status" value="1"/>
</dbReference>
<feature type="binding site" evidence="8">
    <location>
        <position position="102"/>
    </location>
    <ligand>
        <name>Mg(2+)</name>
        <dbReference type="ChEBI" id="CHEBI:18420"/>
    </ligand>
</feature>
<evidence type="ECO:0000256" key="8">
    <source>
        <dbReference type="HAMAP-Rule" id="MF_01903"/>
    </source>
</evidence>
<dbReference type="HAMAP" id="MF_01903">
    <property type="entry name" value="XGPRT"/>
    <property type="match status" value="1"/>
</dbReference>
<dbReference type="RefSeq" id="WP_255856118.1">
    <property type="nucleotide sequence ID" value="NZ_CP073347.1"/>
</dbReference>
<comment type="catalytic activity">
    <reaction evidence="8">
        <text>XMP + diphosphate = xanthine + 5-phospho-alpha-D-ribose 1-diphosphate</text>
        <dbReference type="Rhea" id="RHEA:10800"/>
        <dbReference type="ChEBI" id="CHEBI:17712"/>
        <dbReference type="ChEBI" id="CHEBI:33019"/>
        <dbReference type="ChEBI" id="CHEBI:57464"/>
        <dbReference type="ChEBI" id="CHEBI:58017"/>
        <dbReference type="EC" id="2.4.2.22"/>
    </reaction>
</comment>
<dbReference type="Pfam" id="PF00156">
    <property type="entry name" value="Pribosyltran"/>
    <property type="match status" value="1"/>
</dbReference>
<keyword evidence="11" id="KW-1185">Reference proteome</keyword>
<dbReference type="PANTHER" id="PTHR39563:SF1">
    <property type="entry name" value="XANTHINE-GUANINE PHOSPHORIBOSYLTRANSFERASE"/>
    <property type="match status" value="1"/>
</dbReference>
<proteinExistence type="inferred from homology"/>
<evidence type="ECO:0000259" key="9">
    <source>
        <dbReference type="Pfam" id="PF00156"/>
    </source>
</evidence>
<comment type="cofactor">
    <cofactor evidence="8">
        <name>Mg(2+)</name>
        <dbReference type="ChEBI" id="CHEBI:18420"/>
    </cofactor>
</comment>
<dbReference type="InterPro" id="IPR023747">
    <property type="entry name" value="Xanthine_Guanine_PRibTrfase"/>
</dbReference>
<reference evidence="10" key="1">
    <citation type="submission" date="2021-04" db="EMBL/GenBank/DDBJ databases">
        <title>Oceanospirillales bacteria with DddD are important DMSP degraders in coastal seawater.</title>
        <authorList>
            <person name="Liu J."/>
        </authorList>
    </citation>
    <scope>NUCLEOTIDE SEQUENCE</scope>
    <source>
        <strain evidence="10">D13-1</strain>
    </source>
</reference>
<dbReference type="GO" id="GO:0000310">
    <property type="term" value="F:xanthine phosphoribosyltransferase activity"/>
    <property type="evidence" value="ECO:0007669"/>
    <property type="project" value="UniProtKB-EC"/>
</dbReference>
<feature type="binding site" evidence="8">
    <location>
        <begin position="42"/>
        <end position="43"/>
    </location>
    <ligand>
        <name>5-phospho-alpha-D-ribose 1-diphosphate</name>
        <dbReference type="ChEBI" id="CHEBI:58017"/>
    </ligand>
</feature>
<keyword evidence="2 8" id="KW-0328">Glycosyltransferase</keyword>
<gene>
    <name evidence="8 10" type="primary">gpt</name>
    <name evidence="10" type="ORF">KDW95_09935</name>
</gene>
<keyword evidence="4 8" id="KW-0479">Metal-binding</keyword>
<sequence length="165" mass="18238">MASVPYRKDFPVSWEELHRNARALSWRLLELGPWKGIIAITRGGMVPAAILARELDIRLIDTICVTSYDKSTGSGGAAMVRGDLNIIKSVEGDGEGMILVDDLVDTGKTAQCVRDLLPKAHFATIYAKPAGKPLVDTFITEVSQDTWIRFPWDMDYAFAPPMADR</sequence>
<keyword evidence="6 8" id="KW-0460">Magnesium</keyword>
<organism evidence="10 11">
    <name type="scientific">Marinobacterium rhizophilum</name>
    <dbReference type="NCBI Taxonomy" id="420402"/>
    <lineage>
        <taxon>Bacteria</taxon>
        <taxon>Pseudomonadati</taxon>
        <taxon>Pseudomonadota</taxon>
        <taxon>Gammaproteobacteria</taxon>
        <taxon>Oceanospirillales</taxon>
        <taxon>Oceanospirillaceae</taxon>
        <taxon>Marinobacterium</taxon>
    </lineage>
</organism>
<dbReference type="InterPro" id="IPR000836">
    <property type="entry name" value="PRTase_dom"/>
</dbReference>
<dbReference type="NCBIfam" id="NF006613">
    <property type="entry name" value="PRK09177.1"/>
    <property type="match status" value="1"/>
</dbReference>
<feature type="binding site" evidence="8">
    <location>
        <begin position="105"/>
        <end position="109"/>
    </location>
    <ligand>
        <name>GMP</name>
        <dbReference type="ChEBI" id="CHEBI:58115"/>
    </ligand>
</feature>
<evidence type="ECO:0000313" key="11">
    <source>
        <dbReference type="Proteomes" id="UP001058461"/>
    </source>
</evidence>
<evidence type="ECO:0000256" key="4">
    <source>
        <dbReference type="ARBA" id="ARBA00022723"/>
    </source>
</evidence>
<accession>A0ABY5HQ54</accession>
<comment type="catalytic activity">
    <reaction evidence="8">
        <text>IMP + diphosphate = hypoxanthine + 5-phospho-alpha-D-ribose 1-diphosphate</text>
        <dbReference type="Rhea" id="RHEA:17973"/>
        <dbReference type="ChEBI" id="CHEBI:17368"/>
        <dbReference type="ChEBI" id="CHEBI:33019"/>
        <dbReference type="ChEBI" id="CHEBI:58017"/>
        <dbReference type="ChEBI" id="CHEBI:58053"/>
    </reaction>
</comment>
<dbReference type="CDD" id="cd06223">
    <property type="entry name" value="PRTases_typeI"/>
    <property type="match status" value="1"/>
</dbReference>
<keyword evidence="7 8" id="KW-0472">Membrane</keyword>
<feature type="binding site" evidence="8">
    <location>
        <position position="148"/>
    </location>
    <ligand>
        <name>guanine</name>
        <dbReference type="ChEBI" id="CHEBI:16235"/>
    </ligand>
</feature>
<feature type="domain" description="Phosphoribosyltransferase" evidence="9">
    <location>
        <begin position="13"/>
        <end position="158"/>
    </location>
</feature>
<feature type="binding site" evidence="8">
    <location>
        <begin position="147"/>
        <end position="148"/>
    </location>
    <ligand>
        <name>GMP</name>
        <dbReference type="ChEBI" id="CHEBI:58115"/>
    </ligand>
</feature>
<feature type="binding site" evidence="8">
    <location>
        <position position="105"/>
    </location>
    <ligand>
        <name>xanthine</name>
        <dbReference type="ChEBI" id="CHEBI:17712"/>
    </ligand>
</feature>
<comment type="subunit">
    <text evidence="8">Homotetramer.</text>
</comment>
<comment type="catalytic activity">
    <reaction evidence="8">
        <text>GMP + diphosphate = guanine + 5-phospho-alpha-D-ribose 1-diphosphate</text>
        <dbReference type="Rhea" id="RHEA:25424"/>
        <dbReference type="ChEBI" id="CHEBI:16235"/>
        <dbReference type="ChEBI" id="CHEBI:33019"/>
        <dbReference type="ChEBI" id="CHEBI:58017"/>
        <dbReference type="ChEBI" id="CHEBI:58115"/>
    </reaction>
</comment>
<protein>
    <recommendedName>
        <fullName evidence="8">Xanthine-guanine phosphoribosyltransferase</fullName>
        <shortName evidence="8">XGPRT</shortName>
        <ecNumber evidence="8">2.4.2.22</ecNumber>
    </recommendedName>
    <alternativeName>
        <fullName evidence="8">Xanthine phosphoribosyltransferase</fullName>
    </alternativeName>
</protein>
<dbReference type="EMBL" id="CP073347">
    <property type="protein sequence ID" value="UTW13927.1"/>
    <property type="molecule type" value="Genomic_DNA"/>
</dbReference>
<comment type="function">
    <text evidence="8">Purine salvage pathway enzyme that catalyzes the transfer of the ribosyl-5-phosphate group from 5-phospho-alpha-D-ribose 1-diphosphate (PRPP) to the N9 position of the 6-oxopurines guanine and xanthine to form the corresponding ribonucleotides GMP (guanosine 5'-monophosphate) and XMP (xanthosine 5'-monophosphate), with the release of PPi. To a lesser extent, also acts on hypoxanthine.</text>
</comment>
<keyword evidence="5 8" id="KW-0660">Purine salvage</keyword>
<comment type="subcellular location">
    <subcellularLocation>
        <location evidence="8">Cell membrane</location>
        <topology evidence="8">Peripheral membrane protein</topology>
    </subcellularLocation>
</comment>
<evidence type="ECO:0000313" key="10">
    <source>
        <dbReference type="EMBL" id="UTW13927.1"/>
    </source>
</evidence>
<dbReference type="PANTHER" id="PTHR39563">
    <property type="entry name" value="XANTHINE PHOSPHORIBOSYLTRANSFERASE"/>
    <property type="match status" value="1"/>
</dbReference>
<evidence type="ECO:0000256" key="3">
    <source>
        <dbReference type="ARBA" id="ARBA00022679"/>
    </source>
</evidence>
<keyword evidence="3 8" id="KW-0808">Transferase</keyword>
<keyword evidence="1 8" id="KW-1003">Cell membrane</keyword>
<dbReference type="EC" id="2.4.2.22" evidence="8"/>
<comment type="pathway">
    <text evidence="8">Purine metabolism; XMP biosynthesis via salvage pathway; XMP from xanthine: step 1/1.</text>
</comment>
<dbReference type="Proteomes" id="UP001058461">
    <property type="component" value="Chromosome"/>
</dbReference>
<evidence type="ECO:0000256" key="2">
    <source>
        <dbReference type="ARBA" id="ARBA00022676"/>
    </source>
</evidence>
<name>A0ABY5HQ54_9GAMM</name>
<comment type="caution">
    <text evidence="8">Lacks conserved residue(s) required for the propagation of feature annotation.</text>
</comment>
<feature type="binding site" evidence="8">
    <location>
        <begin position="101"/>
        <end position="109"/>
    </location>
    <ligand>
        <name>5-phospho-alpha-D-ribose 1-diphosphate</name>
        <dbReference type="ChEBI" id="CHEBI:58017"/>
    </ligand>
</feature>
<feature type="binding site" evidence="8">
    <location>
        <position position="148"/>
    </location>
    <ligand>
        <name>xanthine</name>
        <dbReference type="ChEBI" id="CHEBI:17712"/>
    </ligand>
</feature>
<evidence type="ECO:0000256" key="6">
    <source>
        <dbReference type="ARBA" id="ARBA00022842"/>
    </source>
</evidence>
<comment type="pathway">
    <text evidence="8">Purine metabolism; GMP biosynthesis via salvage pathway; GMP from guanine: step 1/1.</text>
</comment>
<evidence type="ECO:0000256" key="5">
    <source>
        <dbReference type="ARBA" id="ARBA00022726"/>
    </source>
</evidence>
<evidence type="ECO:0000256" key="7">
    <source>
        <dbReference type="ARBA" id="ARBA00023136"/>
    </source>
</evidence>
<feature type="binding site" evidence="8">
    <location>
        <position position="105"/>
    </location>
    <ligand>
        <name>guanine</name>
        <dbReference type="ChEBI" id="CHEBI:16235"/>
    </ligand>
</feature>